<evidence type="ECO:0000256" key="1">
    <source>
        <dbReference type="ARBA" id="ARBA00006342"/>
    </source>
</evidence>
<name>A0A250L0R7_9GAMM</name>
<dbReference type="RefSeq" id="WP_119632439.1">
    <property type="nucleotide sequence ID" value="NZ_AP017928.1"/>
</dbReference>
<keyword evidence="7" id="KW-0051">Antiviral defense</keyword>
<keyword evidence="6" id="KW-0694">RNA-binding</keyword>
<evidence type="ECO:0000313" key="11">
    <source>
        <dbReference type="Proteomes" id="UP000266313"/>
    </source>
</evidence>
<evidence type="ECO:0000259" key="9">
    <source>
        <dbReference type="Pfam" id="PF03787"/>
    </source>
</evidence>
<dbReference type="Pfam" id="PF03787">
    <property type="entry name" value="RAMPs"/>
    <property type="match status" value="1"/>
</dbReference>
<accession>A0A250L0R7</accession>
<reference evidence="10 11" key="1">
    <citation type="submission" date="2016-12" db="EMBL/GenBank/DDBJ databases">
        <title>Genome sequencing of Methylocaldum marinum.</title>
        <authorList>
            <person name="Takeuchi M."/>
            <person name="Kamagata Y."/>
            <person name="Hiraoka S."/>
            <person name="Oshima K."/>
            <person name="Hattori M."/>
            <person name="Iwasaki W."/>
        </authorList>
    </citation>
    <scope>NUCLEOTIDE SEQUENCE [LARGE SCALE GENOMIC DNA]</scope>
    <source>
        <strain evidence="10 11">S8</strain>
    </source>
</reference>
<evidence type="ECO:0000256" key="6">
    <source>
        <dbReference type="ARBA" id="ARBA00022884"/>
    </source>
</evidence>
<dbReference type="GO" id="GO:0051607">
    <property type="term" value="P:defense response to virus"/>
    <property type="evidence" value="ECO:0007669"/>
    <property type="project" value="UniProtKB-KW"/>
</dbReference>
<protein>
    <recommendedName>
        <fullName evidence="2">CRISPR system Cms endoribonuclease Csm3</fullName>
    </recommendedName>
    <alternativeName>
        <fullName evidence="8">CRISPR type III A-associated RAMP protein Csm3</fullName>
    </alternativeName>
</protein>
<evidence type="ECO:0000256" key="4">
    <source>
        <dbReference type="ARBA" id="ARBA00022759"/>
    </source>
</evidence>
<evidence type="ECO:0000256" key="8">
    <source>
        <dbReference type="ARBA" id="ARBA00033183"/>
    </source>
</evidence>
<dbReference type="KEGG" id="mmai:sS8_5540"/>
<keyword evidence="3" id="KW-0540">Nuclease</keyword>
<dbReference type="AlphaFoldDB" id="A0A250L0R7"/>
<proteinExistence type="inferred from homology"/>
<dbReference type="GO" id="GO:0004519">
    <property type="term" value="F:endonuclease activity"/>
    <property type="evidence" value="ECO:0007669"/>
    <property type="project" value="UniProtKB-KW"/>
</dbReference>
<keyword evidence="5" id="KW-0378">Hydrolase</keyword>
<comment type="similarity">
    <text evidence="1">Belongs to the CRISPR-associated Csm3 family.</text>
</comment>
<sequence length="238" mass="26395">MQLKAINQISGEIKLLTGLRIGAGNEEMHIGGMDNPVIKHPYTQEPYIPGSSLKGKMRSLLEWRAGIVALCKDKKGNPGKPVSVDHLKDMNERQRRDAEAIIRLFGISGDAGDAAEKYGPTRMAFWDCNLTEEHRQFVRDNNYLYTEAKSENSINRITGVADNPRQTERVPAGAKFTFRLNLKVLDENDTDLLDLVKIGLKMLTLDGIGGSGSRGYGKIEFDGLTLNGQAFDLPETLF</sequence>
<feature type="domain" description="CRISPR type III-associated protein" evidence="9">
    <location>
        <begin position="12"/>
        <end position="220"/>
    </location>
</feature>
<dbReference type="PANTHER" id="PTHR35579">
    <property type="entry name" value="CRISPR SYSTEM CMS ENDORIBONUCLEASE CSM3"/>
    <property type="match status" value="1"/>
</dbReference>
<evidence type="ECO:0000256" key="3">
    <source>
        <dbReference type="ARBA" id="ARBA00022722"/>
    </source>
</evidence>
<keyword evidence="4" id="KW-0255">Endonuclease</keyword>
<evidence type="ECO:0000256" key="5">
    <source>
        <dbReference type="ARBA" id="ARBA00022801"/>
    </source>
</evidence>
<evidence type="ECO:0000256" key="2">
    <source>
        <dbReference type="ARBA" id="ARBA00022150"/>
    </source>
</evidence>
<dbReference type="GO" id="GO:0003723">
    <property type="term" value="F:RNA binding"/>
    <property type="evidence" value="ECO:0007669"/>
    <property type="project" value="UniProtKB-KW"/>
</dbReference>
<dbReference type="PANTHER" id="PTHR35579:SF3">
    <property type="entry name" value="CRISPR SYSTEM CMS ENDORIBONUCLEASE CSM3"/>
    <property type="match status" value="1"/>
</dbReference>
<dbReference type="InterPro" id="IPR013412">
    <property type="entry name" value="CRISPR-assoc_RAMP_Csm3"/>
</dbReference>
<dbReference type="InterPro" id="IPR052216">
    <property type="entry name" value="CRISPR_Csm3_endoribonuclease"/>
</dbReference>
<dbReference type="InterPro" id="IPR005537">
    <property type="entry name" value="RAMP_III_fam"/>
</dbReference>
<dbReference type="GO" id="GO:0016787">
    <property type="term" value="F:hydrolase activity"/>
    <property type="evidence" value="ECO:0007669"/>
    <property type="project" value="UniProtKB-KW"/>
</dbReference>
<dbReference type="Proteomes" id="UP000266313">
    <property type="component" value="Chromosome"/>
</dbReference>
<dbReference type="OrthoDB" id="9789361at2"/>
<organism evidence="10 11">
    <name type="scientific">Methylocaldum marinum</name>
    <dbReference type="NCBI Taxonomy" id="1432792"/>
    <lineage>
        <taxon>Bacteria</taxon>
        <taxon>Pseudomonadati</taxon>
        <taxon>Pseudomonadota</taxon>
        <taxon>Gammaproteobacteria</taxon>
        <taxon>Methylococcales</taxon>
        <taxon>Methylococcaceae</taxon>
        <taxon>Methylocaldum</taxon>
    </lineage>
</organism>
<gene>
    <name evidence="10" type="ORF">sS8_5540</name>
</gene>
<dbReference type="EMBL" id="AP017928">
    <property type="protein sequence ID" value="BBA37457.1"/>
    <property type="molecule type" value="Genomic_DNA"/>
</dbReference>
<keyword evidence="11" id="KW-1185">Reference proteome</keyword>
<evidence type="ECO:0000313" key="10">
    <source>
        <dbReference type="EMBL" id="BBA37457.1"/>
    </source>
</evidence>
<dbReference type="NCBIfam" id="TIGR02582">
    <property type="entry name" value="cas7_TM1809"/>
    <property type="match status" value="1"/>
</dbReference>
<evidence type="ECO:0000256" key="7">
    <source>
        <dbReference type="ARBA" id="ARBA00023118"/>
    </source>
</evidence>